<dbReference type="SUPFAM" id="SSF53474">
    <property type="entry name" value="alpha/beta-Hydrolases"/>
    <property type="match status" value="1"/>
</dbReference>
<dbReference type="InterPro" id="IPR029058">
    <property type="entry name" value="AB_hydrolase_fold"/>
</dbReference>
<keyword evidence="3" id="KW-1185">Reference proteome</keyword>
<dbReference type="RefSeq" id="WP_201348192.1">
    <property type="nucleotide sequence ID" value="NZ_AP014546.1"/>
</dbReference>
<reference evidence="2 3" key="1">
    <citation type="journal article" date="2008" name="Int. J. Syst. Evol. Microbiol.">
        <title>Neptunomonas japonica sp. nov., an Osedax japonicus symbiont-like bacterium isolated from sediment adjacent to sperm whale carcasses off Kagoshima, Japan.</title>
        <authorList>
            <person name="Miyazaki M."/>
            <person name="Nogi Y."/>
            <person name="Fujiwara Y."/>
            <person name="Kawato M."/>
            <person name="Kubokawa K."/>
            <person name="Horikoshi K."/>
        </authorList>
    </citation>
    <scope>NUCLEOTIDE SEQUENCE [LARGE SCALE GENOMIC DNA]</scope>
    <source>
        <strain evidence="2 3">JAMM 1380</strain>
    </source>
</reference>
<evidence type="ECO:0000313" key="2">
    <source>
        <dbReference type="EMBL" id="BBB31062.1"/>
    </source>
</evidence>
<dbReference type="KEGG" id="njp:NEJAP_3124"/>
<dbReference type="GO" id="GO:0016020">
    <property type="term" value="C:membrane"/>
    <property type="evidence" value="ECO:0007669"/>
    <property type="project" value="TreeGrafter"/>
</dbReference>
<name>A0A7R6PR28_9GAMM</name>
<dbReference type="InterPro" id="IPR000073">
    <property type="entry name" value="AB_hydrolase_1"/>
</dbReference>
<dbReference type="PANTHER" id="PTHR43798:SF33">
    <property type="entry name" value="HYDROLASE, PUTATIVE (AFU_ORTHOLOGUE AFUA_2G14860)-RELATED"/>
    <property type="match status" value="1"/>
</dbReference>
<sequence length="279" mass="31575">MRTESVMGLSSSGLHRMVYHEWGSQDNERVLVCVHGLARNSRDFDEIAKALSREYRVICPDIVGRGESDRLLNPADYGMPQYLSDIMVLLARLNVKEVDWLGTSMGGIIGMLLASMPKSPIRKLILNDIGAFVSQDALERIGDYLVPKYFATLDEAQAFMQATYSGLRNLTNTQWQSLTKHGFKQEPQGWTQHYDPAIGDVTRATANQDIDLWPVWRAIQCPQMLIWGEDSDVLSRSTVEQMQQENSAMSLYSLPGIPHVPSLMEDAHIHEISQWLRTH</sequence>
<dbReference type="InterPro" id="IPR050266">
    <property type="entry name" value="AB_hydrolase_sf"/>
</dbReference>
<organism evidence="2 3">
    <name type="scientific">Neptunomonas japonica JAMM 1380</name>
    <dbReference type="NCBI Taxonomy" id="1441457"/>
    <lineage>
        <taxon>Bacteria</taxon>
        <taxon>Pseudomonadati</taxon>
        <taxon>Pseudomonadota</taxon>
        <taxon>Gammaproteobacteria</taxon>
        <taxon>Oceanospirillales</taxon>
        <taxon>Oceanospirillaceae</taxon>
        <taxon>Neptunomonas</taxon>
    </lineage>
</organism>
<evidence type="ECO:0000313" key="3">
    <source>
        <dbReference type="Proteomes" id="UP000595332"/>
    </source>
</evidence>
<dbReference type="Proteomes" id="UP000595332">
    <property type="component" value="Chromosome"/>
</dbReference>
<dbReference type="PANTHER" id="PTHR43798">
    <property type="entry name" value="MONOACYLGLYCEROL LIPASE"/>
    <property type="match status" value="1"/>
</dbReference>
<dbReference type="Pfam" id="PF00561">
    <property type="entry name" value="Abhydrolase_1"/>
    <property type="match status" value="1"/>
</dbReference>
<dbReference type="EMBL" id="AP014546">
    <property type="protein sequence ID" value="BBB31062.1"/>
    <property type="molecule type" value="Genomic_DNA"/>
</dbReference>
<protein>
    <recommendedName>
        <fullName evidence="1">AB hydrolase-1 domain-containing protein</fullName>
    </recommendedName>
</protein>
<dbReference type="Gene3D" id="3.40.50.1820">
    <property type="entry name" value="alpha/beta hydrolase"/>
    <property type="match status" value="1"/>
</dbReference>
<accession>A0A7R6PR28</accession>
<dbReference type="AlphaFoldDB" id="A0A7R6PR28"/>
<gene>
    <name evidence="2" type="ORF">NEJAP_3124</name>
</gene>
<proteinExistence type="predicted"/>
<evidence type="ECO:0000259" key="1">
    <source>
        <dbReference type="Pfam" id="PF00561"/>
    </source>
</evidence>
<feature type="domain" description="AB hydrolase-1" evidence="1">
    <location>
        <begin position="30"/>
        <end position="245"/>
    </location>
</feature>
<dbReference type="PRINTS" id="PR00111">
    <property type="entry name" value="ABHYDROLASE"/>
</dbReference>